<keyword evidence="2" id="KW-1185">Reference proteome</keyword>
<sequence length="117" mass="13319">MEDFRSKSCRDGRMQLESYYGGRTGPTSIQDLRSYSVNYAGSSAPPNQIIKEVKITKGKSNIGSVSKIWSFNDPELQRKKRVAGYKVYGVEGKMKGSLRRSFRWIKKSCSQVVNGWR</sequence>
<proteinExistence type="predicted"/>
<protein>
    <submittedName>
        <fullName evidence="1">Uncharacterized protein</fullName>
    </submittedName>
</protein>
<name>A0A6A1W0H0_9ROSI</name>
<evidence type="ECO:0000313" key="1">
    <source>
        <dbReference type="EMBL" id="KAB1218393.1"/>
    </source>
</evidence>
<comment type="caution">
    <text evidence="1">The sequence shown here is derived from an EMBL/GenBank/DDBJ whole genome shotgun (WGS) entry which is preliminary data.</text>
</comment>
<dbReference type="PANTHER" id="PTHR33193:SF43">
    <property type="entry name" value="TRANSMEMBRANE PROTEIN DDB_G0273707_DDB_G0273361-LIKE"/>
    <property type="match status" value="1"/>
</dbReference>
<dbReference type="Pfam" id="PF12023">
    <property type="entry name" value="DUF3511"/>
    <property type="match status" value="1"/>
</dbReference>
<dbReference type="Proteomes" id="UP000516437">
    <property type="component" value="Chromosome 3"/>
</dbReference>
<gene>
    <name evidence="1" type="ORF">CJ030_MR3G026273</name>
</gene>
<dbReference type="PANTHER" id="PTHR33193">
    <property type="entry name" value="DOMAIN PROTEIN, PUTATIVE (DUF3511)-RELATED"/>
    <property type="match status" value="1"/>
</dbReference>
<dbReference type="EMBL" id="RXIC02000021">
    <property type="protein sequence ID" value="KAB1218393.1"/>
    <property type="molecule type" value="Genomic_DNA"/>
</dbReference>
<accession>A0A6A1W0H0</accession>
<dbReference type="InterPro" id="IPR021899">
    <property type="entry name" value="DUF3511"/>
</dbReference>
<organism evidence="1 2">
    <name type="scientific">Morella rubra</name>
    <name type="common">Chinese bayberry</name>
    <dbReference type="NCBI Taxonomy" id="262757"/>
    <lineage>
        <taxon>Eukaryota</taxon>
        <taxon>Viridiplantae</taxon>
        <taxon>Streptophyta</taxon>
        <taxon>Embryophyta</taxon>
        <taxon>Tracheophyta</taxon>
        <taxon>Spermatophyta</taxon>
        <taxon>Magnoliopsida</taxon>
        <taxon>eudicotyledons</taxon>
        <taxon>Gunneridae</taxon>
        <taxon>Pentapetalae</taxon>
        <taxon>rosids</taxon>
        <taxon>fabids</taxon>
        <taxon>Fagales</taxon>
        <taxon>Myricaceae</taxon>
        <taxon>Morella</taxon>
    </lineage>
</organism>
<evidence type="ECO:0000313" key="2">
    <source>
        <dbReference type="Proteomes" id="UP000516437"/>
    </source>
</evidence>
<dbReference type="OrthoDB" id="1655903at2759"/>
<dbReference type="AlphaFoldDB" id="A0A6A1W0H0"/>
<reference evidence="1 2" key="1">
    <citation type="journal article" date="2019" name="Plant Biotechnol. J.">
        <title>The red bayberry genome and genetic basis of sex determination.</title>
        <authorList>
            <person name="Jia H.M."/>
            <person name="Jia H.J."/>
            <person name="Cai Q.L."/>
            <person name="Wang Y."/>
            <person name="Zhao H.B."/>
            <person name="Yang W.F."/>
            <person name="Wang G.Y."/>
            <person name="Li Y.H."/>
            <person name="Zhan D.L."/>
            <person name="Shen Y.T."/>
            <person name="Niu Q.F."/>
            <person name="Chang L."/>
            <person name="Qiu J."/>
            <person name="Zhao L."/>
            <person name="Xie H.B."/>
            <person name="Fu W.Y."/>
            <person name="Jin J."/>
            <person name="Li X.W."/>
            <person name="Jiao Y."/>
            <person name="Zhou C.C."/>
            <person name="Tu T."/>
            <person name="Chai C.Y."/>
            <person name="Gao J.L."/>
            <person name="Fan L.J."/>
            <person name="van de Weg E."/>
            <person name="Wang J.Y."/>
            <person name="Gao Z.S."/>
        </authorList>
    </citation>
    <scope>NUCLEOTIDE SEQUENCE [LARGE SCALE GENOMIC DNA]</scope>
    <source>
        <tissue evidence="1">Leaves</tissue>
    </source>
</reference>